<keyword evidence="2" id="KW-1185">Reference proteome</keyword>
<sequence length="90" mass="10334">MNEWLFVHKKIKNSSNKRIKFIQLIVVQHIDLVLKKYSNSICAFFGIIDSNMTAALQHIFIQSDPEELSKVKKVIFLNACFVPNATVGIR</sequence>
<accession>A0ABR3KBD0</accession>
<dbReference type="EMBL" id="JBEUSY010000412">
    <property type="protein sequence ID" value="KAL1234344.1"/>
    <property type="molecule type" value="Genomic_DNA"/>
</dbReference>
<evidence type="ECO:0000313" key="2">
    <source>
        <dbReference type="Proteomes" id="UP001558632"/>
    </source>
</evidence>
<name>A0ABR3KBD0_TRISP</name>
<protein>
    <submittedName>
        <fullName evidence="1">Arrestin-C</fullName>
    </submittedName>
</protein>
<evidence type="ECO:0000313" key="1">
    <source>
        <dbReference type="EMBL" id="KAL1234344.1"/>
    </source>
</evidence>
<proteinExistence type="predicted"/>
<organism evidence="1 2">
    <name type="scientific">Trichinella spiralis</name>
    <name type="common">Trichina worm</name>
    <dbReference type="NCBI Taxonomy" id="6334"/>
    <lineage>
        <taxon>Eukaryota</taxon>
        <taxon>Metazoa</taxon>
        <taxon>Ecdysozoa</taxon>
        <taxon>Nematoda</taxon>
        <taxon>Enoplea</taxon>
        <taxon>Dorylaimia</taxon>
        <taxon>Trichinellida</taxon>
        <taxon>Trichinellidae</taxon>
        <taxon>Trichinella</taxon>
    </lineage>
</organism>
<dbReference type="Proteomes" id="UP001558632">
    <property type="component" value="Unassembled WGS sequence"/>
</dbReference>
<reference evidence="1 2" key="1">
    <citation type="submission" date="2024-07" db="EMBL/GenBank/DDBJ databases">
        <title>Enhanced genomic and transcriptomic resources for Trichinella pseudospiralis and T. spiralis underpin the discovery of pronounced molecular differences between stages and species.</title>
        <authorList>
            <person name="Pasi K.K."/>
            <person name="La Rosa G."/>
            <person name="Gomez-Morales M.A."/>
            <person name="Tosini F."/>
            <person name="Sumanam S."/>
            <person name="Young N.D."/>
            <person name="Chang B.C."/>
            <person name="Robin G.B."/>
        </authorList>
    </citation>
    <scope>NUCLEOTIDE SEQUENCE [LARGE SCALE GENOMIC DNA]</scope>
    <source>
        <strain evidence="1">ISS534</strain>
    </source>
</reference>
<gene>
    <name evidence="1" type="ORF">TSPI_09229</name>
</gene>
<comment type="caution">
    <text evidence="1">The sequence shown here is derived from an EMBL/GenBank/DDBJ whole genome shotgun (WGS) entry which is preliminary data.</text>
</comment>